<proteinExistence type="predicted"/>
<dbReference type="RefSeq" id="WP_127906481.1">
    <property type="nucleotide sequence ID" value="NZ_RQXX01000003.1"/>
</dbReference>
<dbReference type="InterPro" id="IPR008407">
    <property type="entry name" value="Brnchd-chn_aa_trnsp_AzlD"/>
</dbReference>
<dbReference type="EMBL" id="RQXX01000003">
    <property type="protein sequence ID" value="RVV97816.1"/>
    <property type="molecule type" value="Genomic_DNA"/>
</dbReference>
<dbReference type="Pfam" id="PF05437">
    <property type="entry name" value="AzlD"/>
    <property type="match status" value="1"/>
</dbReference>
<evidence type="ECO:0000256" key="1">
    <source>
        <dbReference type="SAM" id="Phobius"/>
    </source>
</evidence>
<protein>
    <submittedName>
        <fullName evidence="2">AzlD domain-containing protein</fullName>
    </submittedName>
</protein>
<keyword evidence="1" id="KW-0812">Transmembrane</keyword>
<feature type="transmembrane region" description="Helical" evidence="1">
    <location>
        <begin position="44"/>
        <end position="62"/>
    </location>
</feature>
<evidence type="ECO:0000313" key="3">
    <source>
        <dbReference type="Proteomes" id="UP000285908"/>
    </source>
</evidence>
<organism evidence="2 3">
    <name type="scientific">Mesobaculum littorinae</name>
    <dbReference type="NCBI Taxonomy" id="2486419"/>
    <lineage>
        <taxon>Bacteria</taxon>
        <taxon>Pseudomonadati</taxon>
        <taxon>Pseudomonadota</taxon>
        <taxon>Alphaproteobacteria</taxon>
        <taxon>Rhodobacterales</taxon>
        <taxon>Roseobacteraceae</taxon>
        <taxon>Mesobaculum</taxon>
    </lineage>
</organism>
<keyword evidence="1" id="KW-0472">Membrane</keyword>
<gene>
    <name evidence="2" type="ORF">EKE94_10045</name>
</gene>
<accession>A0A438AGI4</accession>
<dbReference type="OrthoDB" id="6119856at2"/>
<comment type="caution">
    <text evidence="2">The sequence shown here is derived from an EMBL/GenBank/DDBJ whole genome shotgun (WGS) entry which is preliminary data.</text>
</comment>
<evidence type="ECO:0000313" key="2">
    <source>
        <dbReference type="EMBL" id="RVV97816.1"/>
    </source>
</evidence>
<feature type="transmembrane region" description="Helical" evidence="1">
    <location>
        <begin position="93"/>
        <end position="114"/>
    </location>
</feature>
<dbReference type="Proteomes" id="UP000285908">
    <property type="component" value="Unassembled WGS sequence"/>
</dbReference>
<dbReference type="AlphaFoldDB" id="A0A438AGI4"/>
<keyword evidence="3" id="KW-1185">Reference proteome</keyword>
<feature type="transmembrane region" description="Helical" evidence="1">
    <location>
        <begin position="12"/>
        <end position="32"/>
    </location>
</feature>
<keyword evidence="1" id="KW-1133">Transmembrane helix</keyword>
<name>A0A438AGI4_9RHOB</name>
<sequence length="115" mass="12000">MNAAYTDARVWTVILALGIGTYIIRLSFLGLIGDRPMPGWALRLLRYTPMAVIPGMVAPLVLSPAATDGQFDATRGVAALVTLIVGLSLRNTLAAIVAGGVALFLGLWAVGPVLI</sequence>
<reference evidence="2 3" key="1">
    <citation type="submission" date="2018-11" db="EMBL/GenBank/DDBJ databases">
        <title>Mesobaculum littorinae gen. nov., sp. nov., isolated from Littorina scabra that represents a novel genus of the order Rhodobacteraceae.</title>
        <authorList>
            <person name="Li F."/>
        </authorList>
    </citation>
    <scope>NUCLEOTIDE SEQUENCE [LARGE SCALE GENOMIC DNA]</scope>
    <source>
        <strain evidence="2 3">M0103</strain>
    </source>
</reference>